<dbReference type="Proteomes" id="UP000694557">
    <property type="component" value="Unassembled WGS sequence"/>
</dbReference>
<dbReference type="Ensembl" id="ENSOKIT00005118081.1">
    <property type="protein sequence ID" value="ENSOKIP00005110250.1"/>
    <property type="gene ID" value="ENSOKIG00005048178.1"/>
</dbReference>
<protein>
    <submittedName>
        <fullName evidence="1">Uncharacterized protein</fullName>
    </submittedName>
</protein>
<evidence type="ECO:0000313" key="2">
    <source>
        <dbReference type="Proteomes" id="UP000694557"/>
    </source>
</evidence>
<keyword evidence="2" id="KW-1185">Reference proteome</keyword>
<reference evidence="1" key="2">
    <citation type="submission" date="2025-09" db="UniProtKB">
        <authorList>
            <consortium name="Ensembl"/>
        </authorList>
    </citation>
    <scope>IDENTIFICATION</scope>
</reference>
<reference evidence="1" key="1">
    <citation type="submission" date="2025-08" db="UniProtKB">
        <authorList>
            <consortium name="Ensembl"/>
        </authorList>
    </citation>
    <scope>IDENTIFICATION</scope>
</reference>
<proteinExistence type="predicted"/>
<name>A0A8C7KWP8_ONCKI</name>
<sequence>MSLCESEKREVNIQNFRSKPGRRWDHCAPPYGDSQSRPDVIQPGFGLGTVVTPLARCKTAAPLGSLVCDCGKCPHCQKRLIELGQFTQQLSNIHPNVLAKHLQRGLILPHPELPVINKPYGEYHGRLPVLAKVMAGMRAEPHSQLEVRLGLDKETTETLLLARTDECTTPVMFISVAFSRYCNVLRVLKLSSVIDSIFVRNVLCNCIHLMAHNPSQIGLSPVYRVSVGGEGVTNVQANRQAQGAVTQYQPVHCVSCLIHLLLIGVRIHTPAYALGCHILGDHKNFHLR</sequence>
<accession>A0A8C7KWP8</accession>
<dbReference type="GeneTree" id="ENSGT01010000229358"/>
<evidence type="ECO:0000313" key="1">
    <source>
        <dbReference type="Ensembl" id="ENSOKIP00005110250.1"/>
    </source>
</evidence>
<organism evidence="1 2">
    <name type="scientific">Oncorhynchus kisutch</name>
    <name type="common">Coho salmon</name>
    <name type="synonym">Salmo kisutch</name>
    <dbReference type="NCBI Taxonomy" id="8019"/>
    <lineage>
        <taxon>Eukaryota</taxon>
        <taxon>Metazoa</taxon>
        <taxon>Chordata</taxon>
        <taxon>Craniata</taxon>
        <taxon>Vertebrata</taxon>
        <taxon>Euteleostomi</taxon>
        <taxon>Actinopterygii</taxon>
        <taxon>Neopterygii</taxon>
        <taxon>Teleostei</taxon>
        <taxon>Protacanthopterygii</taxon>
        <taxon>Salmoniformes</taxon>
        <taxon>Salmonidae</taxon>
        <taxon>Salmoninae</taxon>
        <taxon>Oncorhynchus</taxon>
    </lineage>
</organism>
<dbReference type="AlphaFoldDB" id="A0A8C7KWP8"/>